<keyword evidence="1" id="KW-0812">Transmembrane</keyword>
<feature type="transmembrane region" description="Helical" evidence="1">
    <location>
        <begin position="24"/>
        <end position="47"/>
    </location>
</feature>
<keyword evidence="3" id="KW-1185">Reference proteome</keyword>
<gene>
    <name evidence="2" type="ORF">OE88DRAFT_1663948</name>
</gene>
<name>A0A5C3MVC0_9AGAM</name>
<evidence type="ECO:0000256" key="1">
    <source>
        <dbReference type="SAM" id="Phobius"/>
    </source>
</evidence>
<proteinExistence type="predicted"/>
<keyword evidence="1" id="KW-1133">Transmembrane helix</keyword>
<organism evidence="2 3">
    <name type="scientific">Heliocybe sulcata</name>
    <dbReference type="NCBI Taxonomy" id="5364"/>
    <lineage>
        <taxon>Eukaryota</taxon>
        <taxon>Fungi</taxon>
        <taxon>Dikarya</taxon>
        <taxon>Basidiomycota</taxon>
        <taxon>Agaricomycotina</taxon>
        <taxon>Agaricomycetes</taxon>
        <taxon>Gloeophyllales</taxon>
        <taxon>Gloeophyllaceae</taxon>
        <taxon>Heliocybe</taxon>
    </lineage>
</organism>
<evidence type="ECO:0000313" key="3">
    <source>
        <dbReference type="Proteomes" id="UP000305948"/>
    </source>
</evidence>
<dbReference type="AlphaFoldDB" id="A0A5C3MVC0"/>
<dbReference type="EMBL" id="ML213518">
    <property type="protein sequence ID" value="TFK48782.1"/>
    <property type="molecule type" value="Genomic_DNA"/>
</dbReference>
<reference evidence="2 3" key="1">
    <citation type="journal article" date="2019" name="Nat. Ecol. Evol.">
        <title>Megaphylogeny resolves global patterns of mushroom evolution.</title>
        <authorList>
            <person name="Varga T."/>
            <person name="Krizsan K."/>
            <person name="Foldi C."/>
            <person name="Dima B."/>
            <person name="Sanchez-Garcia M."/>
            <person name="Sanchez-Ramirez S."/>
            <person name="Szollosi G.J."/>
            <person name="Szarkandi J.G."/>
            <person name="Papp V."/>
            <person name="Albert L."/>
            <person name="Andreopoulos W."/>
            <person name="Angelini C."/>
            <person name="Antonin V."/>
            <person name="Barry K.W."/>
            <person name="Bougher N.L."/>
            <person name="Buchanan P."/>
            <person name="Buyck B."/>
            <person name="Bense V."/>
            <person name="Catcheside P."/>
            <person name="Chovatia M."/>
            <person name="Cooper J."/>
            <person name="Damon W."/>
            <person name="Desjardin D."/>
            <person name="Finy P."/>
            <person name="Geml J."/>
            <person name="Haridas S."/>
            <person name="Hughes K."/>
            <person name="Justo A."/>
            <person name="Karasinski D."/>
            <person name="Kautmanova I."/>
            <person name="Kiss B."/>
            <person name="Kocsube S."/>
            <person name="Kotiranta H."/>
            <person name="LaButti K.M."/>
            <person name="Lechner B.E."/>
            <person name="Liimatainen K."/>
            <person name="Lipzen A."/>
            <person name="Lukacs Z."/>
            <person name="Mihaltcheva S."/>
            <person name="Morgado L.N."/>
            <person name="Niskanen T."/>
            <person name="Noordeloos M.E."/>
            <person name="Ohm R.A."/>
            <person name="Ortiz-Santana B."/>
            <person name="Ovrebo C."/>
            <person name="Racz N."/>
            <person name="Riley R."/>
            <person name="Savchenko A."/>
            <person name="Shiryaev A."/>
            <person name="Soop K."/>
            <person name="Spirin V."/>
            <person name="Szebenyi C."/>
            <person name="Tomsovsky M."/>
            <person name="Tulloss R.E."/>
            <person name="Uehling J."/>
            <person name="Grigoriev I.V."/>
            <person name="Vagvolgyi C."/>
            <person name="Papp T."/>
            <person name="Martin F.M."/>
            <person name="Miettinen O."/>
            <person name="Hibbett D.S."/>
            <person name="Nagy L.G."/>
        </authorList>
    </citation>
    <scope>NUCLEOTIDE SEQUENCE [LARGE SCALE GENOMIC DNA]</scope>
    <source>
        <strain evidence="2 3">OMC1185</strain>
    </source>
</reference>
<keyword evidence="1" id="KW-0472">Membrane</keyword>
<evidence type="ECO:0000313" key="2">
    <source>
        <dbReference type="EMBL" id="TFK48782.1"/>
    </source>
</evidence>
<accession>A0A5C3MVC0</accession>
<protein>
    <submittedName>
        <fullName evidence="2">Uncharacterized protein</fullName>
    </submittedName>
</protein>
<dbReference type="Proteomes" id="UP000305948">
    <property type="component" value="Unassembled WGS sequence"/>
</dbReference>
<sequence>MFPTHGLLSLLGGLSKFHHNGLSYYLGLGGVNVLQISTVQFSVLNLLTDNYRPRIMCADTGLFKGDSAFHALRPVSAMPWLDTVPALGRLFLPTRYMASRTRMNSAILMDQRPPQVTETELLIT</sequence>